<evidence type="ECO:0000256" key="5">
    <source>
        <dbReference type="ARBA" id="ARBA00022837"/>
    </source>
</evidence>
<dbReference type="EMBL" id="ADLD01000013">
    <property type="protein sequence ID" value="EHB91484.1"/>
    <property type="molecule type" value="Genomic_DNA"/>
</dbReference>
<accession>G5HA68</accession>
<dbReference type="InterPro" id="IPR004103">
    <property type="entry name" value="Lyase_8_C"/>
</dbReference>
<feature type="active site" evidence="7">
    <location>
        <position position="255"/>
    </location>
</feature>
<dbReference type="STRING" id="742725.HMPREF9450_01533"/>
<feature type="domain" description="Polysaccharide lyase 8 N-terminal alpha-helical" evidence="11">
    <location>
        <begin position="47"/>
        <end position="358"/>
    </location>
</feature>
<sequence>MNRKTTTRNSKLLLFSCAVLLSAAFFCTGCSSQSRSFDQMRLAFRETLVGPPGLDLNDSAVIHRIDRVDGLTKEYWTSMNKTPDRTWLWEDCNVEGISTITLVPYSRLYYMALAVSTPGSEFYGNDSLKRDVIDGMDWMEANRYNPSIPLYDNWWMFVIGTPLNITRVMTLLYDDLTPEQRARYEAAMNHYAPDVTYEGAATGANKVWQCAAMAARGFLTQDPAKLDMAVKGLETEFKTVTTSDGFYEDGSFVQHQWHPYTGGYGRSLLENLVNMIEIVHGSQWEIPQAQMEMLYGWVRNAYEPLLYRGAFMDMVRGREMSRPGAGDRGTGHSIMQQLFRLSQLSTPTEKAYLQSLVKGHALADSQRDMIDDIPFYLIGEYRKMMADTTVRPLPTPTRHKLFAAMDRAVHTTPQFAVGLAMSSARIENYETINGENLKGWYIGDGMTYLYDNDLRQYSESFWATVNPYRMAGTTVDTRPRKAETLPLAPGLLYADGYKSPQHWVGGSSILDLYASEGMWLNGYESSLEAKKSWFMCGDQIVALGAGINSRDNRTIETIAENRKMNPGAAYRIILGKAGTAVSGQTGKAGTVPAEELAPGTEKRNRPTPWAHFEGMDEATSVGYCFPGEANLCAQREERTGTWMQINTMVKDSTPITREYFSLWFDHGRNPSDAAYAYILLPNRSAAQTAAYSAAPDAEILANTPQVQAVHFKNAAVTGLNFWQPSANPVAGVSVDAPASVTMREDEEGLTIGVSDPTQLNTGKIRITLDRAVGKPVEENPKIRVLSTSPLSFEADVKDALGATREIRFASIQ</sequence>
<dbReference type="InterPro" id="IPR014718">
    <property type="entry name" value="GH-type_carb-bd"/>
</dbReference>
<comment type="cofactor">
    <cofactor evidence="1">
        <name>Ca(2+)</name>
        <dbReference type="ChEBI" id="CHEBI:29108"/>
    </cofactor>
</comment>
<evidence type="ECO:0000256" key="7">
    <source>
        <dbReference type="PIRSR" id="PIRSR638970-1"/>
    </source>
</evidence>
<dbReference type="GO" id="GO:0005975">
    <property type="term" value="P:carbohydrate metabolic process"/>
    <property type="evidence" value="ECO:0007669"/>
    <property type="project" value="InterPro"/>
</dbReference>
<evidence type="ECO:0000256" key="3">
    <source>
        <dbReference type="ARBA" id="ARBA00011245"/>
    </source>
</evidence>
<comment type="subunit">
    <text evidence="3">Monomer.</text>
</comment>
<evidence type="ECO:0000256" key="6">
    <source>
        <dbReference type="ARBA" id="ARBA00023239"/>
    </source>
</evidence>
<keyword evidence="13" id="KW-1185">Reference proteome</keyword>
<feature type="domain" description="Polysaccharide lyase family 8 C-terminal" evidence="10">
    <location>
        <begin position="698"/>
        <end position="761"/>
    </location>
</feature>
<keyword evidence="5" id="KW-0106">Calcium</keyword>
<keyword evidence="6" id="KW-0456">Lyase</keyword>
<dbReference type="SUPFAM" id="SSF74650">
    <property type="entry name" value="Galactose mutarotase-like"/>
    <property type="match status" value="1"/>
</dbReference>
<gene>
    <name evidence="12" type="ORF">HMPREF9450_01533</name>
</gene>
<dbReference type="AlphaFoldDB" id="G5HA68"/>
<dbReference type="SUPFAM" id="SSF49863">
    <property type="entry name" value="Hyaluronate lyase-like, C-terminal domain"/>
    <property type="match status" value="1"/>
</dbReference>
<dbReference type="GeneID" id="92815433"/>
<feature type="active site" evidence="7">
    <location>
        <position position="264"/>
    </location>
</feature>
<evidence type="ECO:0000259" key="9">
    <source>
        <dbReference type="Pfam" id="PF02278"/>
    </source>
</evidence>
<dbReference type="PATRIC" id="fig|742725.3.peg.1628"/>
<feature type="active site" evidence="7">
    <location>
        <position position="318"/>
    </location>
</feature>
<dbReference type="InterPro" id="IPR011071">
    <property type="entry name" value="Lyase_8-like_C"/>
</dbReference>
<dbReference type="SUPFAM" id="SSF48230">
    <property type="entry name" value="Chondroitin AC/alginate lyase"/>
    <property type="match status" value="1"/>
</dbReference>
<comment type="caution">
    <text evidence="12">The sequence shown here is derived from an EMBL/GenBank/DDBJ whole genome shotgun (WGS) entry which is preliminary data.</text>
</comment>
<dbReference type="InterPro" id="IPR008929">
    <property type="entry name" value="Chondroitin_lyas"/>
</dbReference>
<keyword evidence="4 8" id="KW-0732">Signal</keyword>
<evidence type="ECO:0000313" key="12">
    <source>
        <dbReference type="EMBL" id="EHB91484.1"/>
    </source>
</evidence>
<dbReference type="GO" id="GO:0005576">
    <property type="term" value="C:extracellular region"/>
    <property type="evidence" value="ECO:0007669"/>
    <property type="project" value="InterPro"/>
</dbReference>
<dbReference type="PANTHER" id="PTHR38481:SF1">
    <property type="entry name" value="HYALURONATE LYASE"/>
    <property type="match status" value="1"/>
</dbReference>
<evidence type="ECO:0000256" key="1">
    <source>
        <dbReference type="ARBA" id="ARBA00001913"/>
    </source>
</evidence>
<feature type="chain" id="PRO_5003477876" evidence="8">
    <location>
        <begin position="24"/>
        <end position="812"/>
    </location>
</feature>
<comment type="similarity">
    <text evidence="2">Belongs to the polysaccharide lyase 8 family.</text>
</comment>
<dbReference type="HOGENOM" id="CLU_004172_4_1_10"/>
<dbReference type="eggNOG" id="COG5492">
    <property type="taxonomic scope" value="Bacteria"/>
</dbReference>
<dbReference type="Gene3D" id="2.70.98.10">
    <property type="match status" value="1"/>
</dbReference>
<dbReference type="Proteomes" id="UP000006008">
    <property type="component" value="Unassembled WGS sequence"/>
</dbReference>
<evidence type="ECO:0000256" key="2">
    <source>
        <dbReference type="ARBA" id="ARBA00006699"/>
    </source>
</evidence>
<dbReference type="GO" id="GO:0030246">
    <property type="term" value="F:carbohydrate binding"/>
    <property type="evidence" value="ECO:0007669"/>
    <property type="project" value="InterPro"/>
</dbReference>
<dbReference type="Gene3D" id="2.60.220.10">
    <property type="entry name" value="Polysaccharide lyase family 8-like, C-terminal"/>
    <property type="match status" value="1"/>
</dbReference>
<dbReference type="PANTHER" id="PTHR38481">
    <property type="entry name" value="HYALURONATE LYASE"/>
    <property type="match status" value="1"/>
</dbReference>
<dbReference type="GO" id="GO:0016837">
    <property type="term" value="F:carbon-oxygen lyase activity, acting on polysaccharides"/>
    <property type="evidence" value="ECO:0007669"/>
    <property type="project" value="UniProtKB-ARBA"/>
</dbReference>
<evidence type="ECO:0000256" key="8">
    <source>
        <dbReference type="SAM" id="SignalP"/>
    </source>
</evidence>
<dbReference type="InterPro" id="IPR038970">
    <property type="entry name" value="Lyase_8"/>
</dbReference>
<reference evidence="12 13" key="1">
    <citation type="submission" date="2011-08" db="EMBL/GenBank/DDBJ databases">
        <title>The Genome Sequence of Alistipes indistinctus YIT 12060.</title>
        <authorList>
            <consortium name="The Broad Institute Genome Sequencing Platform"/>
            <person name="Earl A."/>
            <person name="Ward D."/>
            <person name="Feldgarden M."/>
            <person name="Gevers D."/>
            <person name="Morotomi M."/>
            <person name="Young S.K."/>
            <person name="Zeng Q."/>
            <person name="Gargeya S."/>
            <person name="Fitzgerald M."/>
            <person name="Haas B."/>
            <person name="Abouelleil A."/>
            <person name="Alvarado L."/>
            <person name="Arachchi H.M."/>
            <person name="Berlin A."/>
            <person name="Brown A."/>
            <person name="Chapman S.B."/>
            <person name="Chen Z."/>
            <person name="Dunbar C."/>
            <person name="Freedman E."/>
            <person name="Gearin G."/>
            <person name="Gellesch M."/>
            <person name="Goldberg J."/>
            <person name="Griggs A."/>
            <person name="Gujja S."/>
            <person name="Heiman D."/>
            <person name="Howarth C."/>
            <person name="Larson L."/>
            <person name="Lui A."/>
            <person name="MacDonald P.J.P."/>
            <person name="Montmayeur A."/>
            <person name="Murphy C."/>
            <person name="Neiman D."/>
            <person name="Pearson M."/>
            <person name="Priest M."/>
            <person name="Roberts A."/>
            <person name="Saif S."/>
            <person name="Shea T."/>
            <person name="Shenoy N."/>
            <person name="Sisk P."/>
            <person name="Stolte C."/>
            <person name="Sykes S."/>
            <person name="Wortman J."/>
            <person name="Nusbaum C."/>
            <person name="Birren B."/>
        </authorList>
    </citation>
    <scope>NUCLEOTIDE SEQUENCE [LARGE SCALE GENOMIC DNA]</scope>
    <source>
        <strain evidence="12 13">YIT 12060</strain>
    </source>
</reference>
<dbReference type="Pfam" id="PF02884">
    <property type="entry name" value="Lyase_8_C"/>
    <property type="match status" value="1"/>
</dbReference>
<organism evidence="12 13">
    <name type="scientific">Alistipes indistinctus YIT 12060</name>
    <dbReference type="NCBI Taxonomy" id="742725"/>
    <lineage>
        <taxon>Bacteria</taxon>
        <taxon>Pseudomonadati</taxon>
        <taxon>Bacteroidota</taxon>
        <taxon>Bacteroidia</taxon>
        <taxon>Bacteroidales</taxon>
        <taxon>Rikenellaceae</taxon>
        <taxon>Alistipes</taxon>
    </lineage>
</organism>
<name>G5HA68_9BACT</name>
<evidence type="ECO:0000259" key="10">
    <source>
        <dbReference type="Pfam" id="PF02884"/>
    </source>
</evidence>
<dbReference type="InterPro" id="IPR003159">
    <property type="entry name" value="Lyase_8_central_dom"/>
</dbReference>
<dbReference type="InterPro" id="IPR012970">
    <property type="entry name" value="Lyase_8_alpha_N"/>
</dbReference>
<evidence type="ECO:0000259" key="11">
    <source>
        <dbReference type="Pfam" id="PF08124"/>
    </source>
</evidence>
<proteinExistence type="inferred from homology"/>
<feature type="domain" description="Polysaccharide lyase family 8 central" evidence="9">
    <location>
        <begin position="399"/>
        <end position="683"/>
    </location>
</feature>
<evidence type="ECO:0000256" key="4">
    <source>
        <dbReference type="ARBA" id="ARBA00022729"/>
    </source>
</evidence>
<dbReference type="Pfam" id="PF02278">
    <property type="entry name" value="Lyase_8"/>
    <property type="match status" value="1"/>
</dbReference>
<feature type="signal peptide" evidence="8">
    <location>
        <begin position="1"/>
        <end position="23"/>
    </location>
</feature>
<dbReference type="RefSeq" id="WP_009134339.1">
    <property type="nucleotide sequence ID" value="NZ_CP102250.1"/>
</dbReference>
<dbReference type="Gene3D" id="1.50.10.100">
    <property type="entry name" value="Chondroitin AC/alginate lyase"/>
    <property type="match status" value="1"/>
</dbReference>
<dbReference type="InterPro" id="IPR011013">
    <property type="entry name" value="Gal_mutarotase_sf_dom"/>
</dbReference>
<protein>
    <submittedName>
        <fullName evidence="12">Uncharacterized protein</fullName>
    </submittedName>
</protein>
<dbReference type="CDD" id="cd01083">
    <property type="entry name" value="GAG_Lyase"/>
    <property type="match status" value="1"/>
</dbReference>
<dbReference type="Pfam" id="PF08124">
    <property type="entry name" value="Lyase_8_N"/>
    <property type="match status" value="1"/>
</dbReference>
<evidence type="ECO:0000313" key="13">
    <source>
        <dbReference type="Proteomes" id="UP000006008"/>
    </source>
</evidence>
<dbReference type="OrthoDB" id="6394136at2"/>